<accession>A0A286RAP4</accession>
<evidence type="ECO:0000259" key="2">
    <source>
        <dbReference type="Pfam" id="PF04015"/>
    </source>
</evidence>
<keyword evidence="1" id="KW-0732">Signal</keyword>
<gene>
    <name evidence="3" type="ORF">THTE_0433</name>
</gene>
<sequence length="311" mass="33726">MHAKSTRREFLWQSAVATGGLLLPAQLSWAAPSETKMVITKWTGPSPQSPTEFAKIATQLTEQAVAALGGMSRFVKRGDVVWIKPNIGWDRTPELGANTNPDVVATLVRLCLDAGAKVVKVGDNPCDLPQKAYASSGIADAARKAGAQVVFLDRDRFREMDIKGERVKTIPVYPEIVESDVVINVPIAKHHVLATATLCMKNYMGVIENRRVFHQDIPTCLADITRFMRPSLCLLDCTRVMLAHGPKGGNIEDVAVRLTLAAGTDIVALDAFGAEMLGRKPSDIGSIVKGHQVGLGTMDYRSLQPKEITLS</sequence>
<keyword evidence="4" id="KW-1185">Reference proteome</keyword>
<organism evidence="3 4">
    <name type="scientific">Thermogutta terrifontis</name>
    <dbReference type="NCBI Taxonomy" id="1331910"/>
    <lineage>
        <taxon>Bacteria</taxon>
        <taxon>Pseudomonadati</taxon>
        <taxon>Planctomycetota</taxon>
        <taxon>Planctomycetia</taxon>
        <taxon>Pirellulales</taxon>
        <taxon>Thermoguttaceae</taxon>
        <taxon>Thermogutta</taxon>
    </lineage>
</organism>
<feature type="signal peptide" evidence="1">
    <location>
        <begin position="1"/>
        <end position="30"/>
    </location>
</feature>
<dbReference type="AlphaFoldDB" id="A0A286RAP4"/>
<dbReference type="OrthoDB" id="9785671at2"/>
<evidence type="ECO:0000256" key="1">
    <source>
        <dbReference type="SAM" id="SignalP"/>
    </source>
</evidence>
<name>A0A286RAP4_9BACT</name>
<dbReference type="InterPro" id="IPR006311">
    <property type="entry name" value="TAT_signal"/>
</dbReference>
<feature type="domain" description="DUF362" evidence="2">
    <location>
        <begin position="81"/>
        <end position="274"/>
    </location>
</feature>
<feature type="chain" id="PRO_5013239234" evidence="1">
    <location>
        <begin position="31"/>
        <end position="311"/>
    </location>
</feature>
<proteinExistence type="predicted"/>
<dbReference type="PROSITE" id="PS51318">
    <property type="entry name" value="TAT"/>
    <property type="match status" value="1"/>
</dbReference>
<reference evidence="3 4" key="1">
    <citation type="journal article" name="Front. Microbiol.">
        <title>Sugar Metabolism of the First Thermophilic Planctomycete Thermogutta terrifontis: Comparative Genomic and Transcriptomic Approaches.</title>
        <authorList>
            <person name="Elcheninov A.G."/>
            <person name="Menzel P."/>
            <person name="Gudbergsdottir S.R."/>
            <person name="Slesarev A.I."/>
            <person name="Kadnikov V.V."/>
            <person name="Krogh A."/>
            <person name="Bonch-Osmolovskaya E.A."/>
            <person name="Peng X."/>
            <person name="Kublanov I.V."/>
        </authorList>
    </citation>
    <scope>NUCLEOTIDE SEQUENCE [LARGE SCALE GENOMIC DNA]</scope>
    <source>
        <strain evidence="3 4">R1</strain>
    </source>
</reference>
<evidence type="ECO:0000313" key="3">
    <source>
        <dbReference type="EMBL" id="ASV73035.1"/>
    </source>
</evidence>
<dbReference type="EMBL" id="CP018477">
    <property type="protein sequence ID" value="ASV73035.1"/>
    <property type="molecule type" value="Genomic_DNA"/>
</dbReference>
<dbReference type="KEGG" id="ttf:THTE_0433"/>
<dbReference type="RefSeq" id="WP_157731610.1">
    <property type="nucleotide sequence ID" value="NZ_CP018477.1"/>
</dbReference>
<dbReference type="Proteomes" id="UP000215086">
    <property type="component" value="Chromosome"/>
</dbReference>
<evidence type="ECO:0000313" key="4">
    <source>
        <dbReference type="Proteomes" id="UP000215086"/>
    </source>
</evidence>
<protein>
    <submittedName>
        <fullName evidence="3">Iron-sulfur cluster-binding protein</fullName>
    </submittedName>
</protein>
<dbReference type="InterPro" id="IPR007160">
    <property type="entry name" value="DUF362"/>
</dbReference>
<dbReference type="Pfam" id="PF04015">
    <property type="entry name" value="DUF362"/>
    <property type="match status" value="1"/>
</dbReference>